<keyword evidence="5" id="KW-0238">DNA-binding</keyword>
<evidence type="ECO:0000256" key="5">
    <source>
        <dbReference type="ARBA" id="ARBA00023125"/>
    </source>
</evidence>
<dbReference type="SMART" id="SM00356">
    <property type="entry name" value="ZnF_C3H1"/>
    <property type="match status" value="1"/>
</dbReference>
<evidence type="ECO:0000256" key="4">
    <source>
        <dbReference type="ARBA" id="ARBA00022884"/>
    </source>
</evidence>
<dbReference type="Gene3D" id="4.10.1000.10">
    <property type="entry name" value="Zinc finger, CCCH-type"/>
    <property type="match status" value="1"/>
</dbReference>
<dbReference type="PROSITE" id="PS50103">
    <property type="entry name" value="ZF_C3H1"/>
    <property type="match status" value="1"/>
</dbReference>
<dbReference type="CDD" id="cd12458">
    <property type="entry name" value="RRM_AtC3H46_like"/>
    <property type="match status" value="1"/>
</dbReference>
<dbReference type="AlphaFoldDB" id="A0A835P8N4"/>
<evidence type="ECO:0000256" key="2">
    <source>
        <dbReference type="ARBA" id="ARBA00022771"/>
    </source>
</evidence>
<dbReference type="PANTHER" id="PTHR24009:SF3">
    <property type="entry name" value="RNA-BINDING (RRM_RBD_RNP MOTIFS) FAMILY PROTEIN-RELATED"/>
    <property type="match status" value="1"/>
</dbReference>
<dbReference type="InterPro" id="IPR012677">
    <property type="entry name" value="Nucleotide-bd_a/b_plait_sf"/>
</dbReference>
<dbReference type="InterPro" id="IPR056276">
    <property type="entry name" value="AtC3H46-like_PABC-like"/>
</dbReference>
<comment type="caution">
    <text evidence="10">The sequence shown here is derived from an EMBL/GenBank/DDBJ whole genome shotgun (WGS) entry which is preliminary data.</text>
</comment>
<keyword evidence="4 6" id="KW-0694">RNA-binding</keyword>
<reference evidence="10 11" key="1">
    <citation type="journal article" date="2020" name="Nat. Food">
        <title>A phased Vanilla planifolia genome enables genetic improvement of flavour and production.</title>
        <authorList>
            <person name="Hasing T."/>
            <person name="Tang H."/>
            <person name="Brym M."/>
            <person name="Khazi F."/>
            <person name="Huang T."/>
            <person name="Chambers A.H."/>
        </authorList>
    </citation>
    <scope>NUCLEOTIDE SEQUENCE [LARGE SCALE GENOMIC DNA]</scope>
    <source>
        <tissue evidence="10">Leaf</tissue>
    </source>
</reference>
<dbReference type="PANTHER" id="PTHR24009">
    <property type="entry name" value="RNA-BINDING (RRM/RBD/RNP MOTIFS)"/>
    <property type="match status" value="1"/>
</dbReference>
<dbReference type="GO" id="GO:0003677">
    <property type="term" value="F:DNA binding"/>
    <property type="evidence" value="ECO:0007669"/>
    <property type="project" value="UniProtKB-KW"/>
</dbReference>
<dbReference type="InterPro" id="IPR035979">
    <property type="entry name" value="RBD_domain_sf"/>
</dbReference>
<dbReference type="SMART" id="SM00360">
    <property type="entry name" value="RRM"/>
    <property type="match status" value="1"/>
</dbReference>
<evidence type="ECO:0000313" key="10">
    <source>
        <dbReference type="EMBL" id="KAG0447659.1"/>
    </source>
</evidence>
<evidence type="ECO:0000256" key="1">
    <source>
        <dbReference type="ARBA" id="ARBA00022723"/>
    </source>
</evidence>
<dbReference type="InterPro" id="IPR000571">
    <property type="entry name" value="Znf_CCCH"/>
</dbReference>
<dbReference type="PROSITE" id="PS50102">
    <property type="entry name" value="RRM"/>
    <property type="match status" value="1"/>
</dbReference>
<dbReference type="Pfam" id="PF23182">
    <property type="entry name" value="PABC_AtC3H46"/>
    <property type="match status" value="1"/>
</dbReference>
<accession>A0A835P8N4</accession>
<dbReference type="EMBL" id="JADCNM010000429">
    <property type="protein sequence ID" value="KAG0447659.1"/>
    <property type="molecule type" value="Genomic_DNA"/>
</dbReference>
<evidence type="ECO:0000256" key="3">
    <source>
        <dbReference type="ARBA" id="ARBA00022833"/>
    </source>
</evidence>
<feature type="domain" description="RRM" evidence="8">
    <location>
        <begin position="329"/>
        <end position="405"/>
    </location>
</feature>
<dbReference type="InterPro" id="IPR000504">
    <property type="entry name" value="RRM_dom"/>
</dbReference>
<dbReference type="Proteomes" id="UP000639772">
    <property type="component" value="Unassembled WGS sequence"/>
</dbReference>
<evidence type="ECO:0000256" key="6">
    <source>
        <dbReference type="PROSITE-ProRule" id="PRU00176"/>
    </source>
</evidence>
<evidence type="ECO:0000259" key="8">
    <source>
        <dbReference type="PROSITE" id="PS50102"/>
    </source>
</evidence>
<protein>
    <submittedName>
        <fullName evidence="10">Uncharacterized protein</fullName>
    </submittedName>
</protein>
<gene>
    <name evidence="10" type="ORF">HPP92_028217</name>
</gene>
<dbReference type="FunFam" id="3.30.70.330:FF:000678">
    <property type="entry name" value="zinc finger CCCH domain-containing protein 53-like isoform X2"/>
    <property type="match status" value="1"/>
</dbReference>
<dbReference type="Pfam" id="PF00076">
    <property type="entry name" value="RRM_1"/>
    <property type="match status" value="1"/>
</dbReference>
<proteinExistence type="predicted"/>
<feature type="zinc finger region" description="C3H1-type" evidence="7">
    <location>
        <begin position="199"/>
        <end position="221"/>
    </location>
</feature>
<dbReference type="OrthoDB" id="1897736at2759"/>
<dbReference type="Pfam" id="PF16131">
    <property type="entry name" value="Torus"/>
    <property type="match status" value="1"/>
</dbReference>
<keyword evidence="1 7" id="KW-0479">Metal-binding</keyword>
<dbReference type="GO" id="GO:0003723">
    <property type="term" value="F:RNA binding"/>
    <property type="evidence" value="ECO:0007669"/>
    <property type="project" value="UniProtKB-UniRule"/>
</dbReference>
<dbReference type="InterPro" id="IPR036855">
    <property type="entry name" value="Znf_CCCH_sf"/>
</dbReference>
<keyword evidence="3 7" id="KW-0862">Zinc</keyword>
<dbReference type="SUPFAM" id="SSF90229">
    <property type="entry name" value="CCCH zinc finger"/>
    <property type="match status" value="1"/>
</dbReference>
<organism evidence="10 11">
    <name type="scientific">Vanilla planifolia</name>
    <name type="common">Vanilla</name>
    <dbReference type="NCBI Taxonomy" id="51239"/>
    <lineage>
        <taxon>Eukaryota</taxon>
        <taxon>Viridiplantae</taxon>
        <taxon>Streptophyta</taxon>
        <taxon>Embryophyta</taxon>
        <taxon>Tracheophyta</taxon>
        <taxon>Spermatophyta</taxon>
        <taxon>Magnoliopsida</taxon>
        <taxon>Liliopsida</taxon>
        <taxon>Asparagales</taxon>
        <taxon>Orchidaceae</taxon>
        <taxon>Vanilloideae</taxon>
        <taxon>Vanilleae</taxon>
        <taxon>Vanilla</taxon>
    </lineage>
</organism>
<dbReference type="InterPro" id="IPR034365">
    <property type="entry name" value="AtC3H46-like_RRM"/>
</dbReference>
<sequence>MDAYEATKMVFSRIQRMDPENAAKIMGLLLLQDHGEKEMIRLAFGPESLLQSVVFDSRQELGLLPPSSPNATTPAVSTNTFFLSRQNSDSRLLASPWNQPVSSPSSRISNPPFSRVNGADDFIDGVKLNDQLSFFNETVGPKAGNEVFHPEEFRNQLDAEISPDGSGWCAANALTSQYRSCSISKNYLSIDPAGLYFKPCLYFARGYCKNGSSCRFLHSLPDEASAAIRSMDTVVEQEILHRSLGQRVVASAAGAFPYSPTGSLPLSPSATSKCMNFLLQQQHSESQRLMAASAAATTFMVGRNDPHNFLSRPMVERSDFAGMFNPSSRQIYLTFPADSTFREEDVSNYFSIYGPVQDVRIPYQQKRMFGFVTFVYPETVKLILAKGNPHFVCNARVLVKPYKEKGKIPDKYRKLQGEGVDFSGGSIPAGLDSRDPCDDQQQLGTRTLLGISNQDAVLMRKLEQHQELQQAIELQQRRIMGLHLLDLKRNLIAATATAVVRPPPPLPLQITASLDAKNARTSSDGDKSPIPECFSLPRADQEVIPKEDGGFQQSSVEHNLPDSPFASLNKSSITAGDSCMVSVCSEAEGIAPSAPASTSASSALLVSSLLPATSTLEKSFTSCFLQMPRFSSGQGAMGL</sequence>
<dbReference type="InterPro" id="IPR032297">
    <property type="entry name" value="Torus"/>
</dbReference>
<evidence type="ECO:0000313" key="11">
    <source>
        <dbReference type="Proteomes" id="UP000639772"/>
    </source>
</evidence>
<dbReference type="SUPFAM" id="SSF54928">
    <property type="entry name" value="RNA-binding domain, RBD"/>
    <property type="match status" value="1"/>
</dbReference>
<dbReference type="Gene3D" id="3.30.70.330">
    <property type="match status" value="1"/>
</dbReference>
<dbReference type="GO" id="GO:0008270">
    <property type="term" value="F:zinc ion binding"/>
    <property type="evidence" value="ECO:0007669"/>
    <property type="project" value="UniProtKB-KW"/>
</dbReference>
<evidence type="ECO:0000259" key="9">
    <source>
        <dbReference type="PROSITE" id="PS50103"/>
    </source>
</evidence>
<name>A0A835P8N4_VANPL</name>
<evidence type="ECO:0000256" key="7">
    <source>
        <dbReference type="PROSITE-ProRule" id="PRU00723"/>
    </source>
</evidence>
<keyword evidence="2 7" id="KW-0863">Zinc-finger</keyword>
<feature type="domain" description="C3H1-type" evidence="9">
    <location>
        <begin position="199"/>
        <end position="221"/>
    </location>
</feature>